<dbReference type="PANTHER" id="PTHR36222">
    <property type="entry name" value="SERINE PROTEASE INHIBITOR RV3364C"/>
    <property type="match status" value="1"/>
</dbReference>
<dbReference type="RefSeq" id="WP_324265075.1">
    <property type="nucleotide sequence ID" value="NZ_JAWLNX010000005.1"/>
</dbReference>
<dbReference type="SUPFAM" id="SSF103196">
    <property type="entry name" value="Roadblock/LC7 domain"/>
    <property type="match status" value="1"/>
</dbReference>
<dbReference type="Pfam" id="PF03259">
    <property type="entry name" value="Robl_LC7"/>
    <property type="match status" value="1"/>
</dbReference>
<evidence type="ECO:0000313" key="3">
    <source>
        <dbReference type="Proteomes" id="UP001327093"/>
    </source>
</evidence>
<feature type="domain" description="Roadblock/LAMTOR2" evidence="1">
    <location>
        <begin position="7"/>
        <end position="97"/>
    </location>
</feature>
<evidence type="ECO:0000313" key="2">
    <source>
        <dbReference type="EMBL" id="MEB3367517.1"/>
    </source>
</evidence>
<dbReference type="InterPro" id="IPR004942">
    <property type="entry name" value="Roadblock/LAMTOR2_dom"/>
</dbReference>
<keyword evidence="3" id="KW-1185">Reference proteome</keyword>
<gene>
    <name evidence="2" type="ORF">R4I43_08860</name>
</gene>
<comment type="caution">
    <text evidence="2">The sequence shown here is derived from an EMBL/GenBank/DDBJ whole genome shotgun (WGS) entry which is preliminary data.</text>
</comment>
<organism evidence="2 3">
    <name type="scientific">Saccharopolyspora mangrovi</name>
    <dbReference type="NCBI Taxonomy" id="3082379"/>
    <lineage>
        <taxon>Bacteria</taxon>
        <taxon>Bacillati</taxon>
        <taxon>Actinomycetota</taxon>
        <taxon>Actinomycetes</taxon>
        <taxon>Pseudonocardiales</taxon>
        <taxon>Pseudonocardiaceae</taxon>
        <taxon>Saccharopolyspora</taxon>
    </lineage>
</organism>
<name>A0ABU6A7T0_9PSEU</name>
<reference evidence="2 3" key="1">
    <citation type="submission" date="2023-10" db="EMBL/GenBank/DDBJ databases">
        <title>Saccharopolyspora sp. nov., isolated from mangrove soil.</title>
        <authorList>
            <person name="Lu Y."/>
            <person name="Liu W."/>
        </authorList>
    </citation>
    <scope>NUCLEOTIDE SEQUENCE [LARGE SCALE GENOMIC DNA]</scope>
    <source>
        <strain evidence="2 3">S2-29</strain>
    </source>
</reference>
<sequence>MSSDDLSWLLEDFQHQVPDARGLILFSADGLPTAFCGMTENEADALAALGASINSTVASASAHTRSGAVRHTLIESDDAYLLLNQAAERTGLLVVVAASADLELTATAVEQLLRRVGAHLATPARR</sequence>
<accession>A0ABU6A7T0</accession>
<protein>
    <submittedName>
        <fullName evidence="2">Roadblock/LC7 domain-containing protein</fullName>
    </submittedName>
</protein>
<proteinExistence type="predicted"/>
<dbReference type="InterPro" id="IPR053141">
    <property type="entry name" value="Mycobact_SerProt_Inhib_Rv3364c"/>
</dbReference>
<dbReference type="Proteomes" id="UP001327093">
    <property type="component" value="Unassembled WGS sequence"/>
</dbReference>
<dbReference type="PANTHER" id="PTHR36222:SF1">
    <property type="entry name" value="SERINE PROTEASE INHIBITOR RV3364C"/>
    <property type="match status" value="1"/>
</dbReference>
<dbReference type="Gene3D" id="3.30.450.30">
    <property type="entry name" value="Dynein light chain 2a, cytoplasmic"/>
    <property type="match status" value="1"/>
</dbReference>
<dbReference type="EMBL" id="JAWLNX010000005">
    <property type="protein sequence ID" value="MEB3367517.1"/>
    <property type="molecule type" value="Genomic_DNA"/>
</dbReference>
<evidence type="ECO:0000259" key="1">
    <source>
        <dbReference type="SMART" id="SM00960"/>
    </source>
</evidence>
<dbReference type="SMART" id="SM00960">
    <property type="entry name" value="Robl_LC7"/>
    <property type="match status" value="1"/>
</dbReference>